<dbReference type="EnsemblMetazoa" id="Aqu2.1.08898_001">
    <property type="protein sequence ID" value="Aqu2.1.08898_001"/>
    <property type="gene ID" value="Aqu2.1.08898"/>
</dbReference>
<dbReference type="OrthoDB" id="10065496at2759"/>
<reference evidence="3" key="1">
    <citation type="submission" date="2017-05" db="UniProtKB">
        <authorList>
            <consortium name="EnsemblMetazoa"/>
        </authorList>
    </citation>
    <scope>IDENTIFICATION</scope>
</reference>
<evidence type="ECO:0000256" key="2">
    <source>
        <dbReference type="SAM" id="Phobius"/>
    </source>
</evidence>
<dbReference type="AlphaFoldDB" id="A0A1X7T3S8"/>
<name>A0A1X7T3S8_AMPQE</name>
<feature type="region of interest" description="Disordered" evidence="1">
    <location>
        <begin position="366"/>
        <end position="398"/>
    </location>
</feature>
<evidence type="ECO:0000256" key="1">
    <source>
        <dbReference type="SAM" id="MobiDB-lite"/>
    </source>
</evidence>
<keyword evidence="2" id="KW-0812">Transmembrane</keyword>
<dbReference type="STRING" id="400682.A0A1X7T3S8"/>
<keyword evidence="2" id="KW-0472">Membrane</keyword>
<dbReference type="InParanoid" id="A0A1X7T3S8"/>
<protein>
    <submittedName>
        <fullName evidence="3">Uncharacterized protein</fullName>
    </submittedName>
</protein>
<proteinExistence type="predicted"/>
<feature type="compositionally biased region" description="Acidic residues" evidence="1">
    <location>
        <begin position="376"/>
        <end position="388"/>
    </location>
</feature>
<accession>A0A1X7T3S8</accession>
<dbReference type="eggNOG" id="KOG0891">
    <property type="taxonomic scope" value="Eukaryota"/>
</dbReference>
<feature type="transmembrane region" description="Helical" evidence="2">
    <location>
        <begin position="329"/>
        <end position="355"/>
    </location>
</feature>
<sequence length="409" mass="46419">MLPLGVVQHARTLFSHHDVAWREWDKARRLTTNLENCKQSIQRLKNITMRFQWLHEESLIVPDAVHTWVVQQRSALLTVIKKVLSEQLATSIGNVIEKIHSQQFRISQRLQWAAGANSSLNKVIDEFQRACNHHKTMLEREESIFIEMEEMAKAIIHLESSHTRIPAQTSSDRETIQILQRCSDVTVKLKLCGEELTQLSDIMPHLQFAAGIYPHSCPVKYNQFLAAVDQGCIINYCSVVEAFKKQVPHPPRLPPYKVKADLSVNVSNTLAITGPYGSLWVKESDGTWTKYTKGQYTSGASYLESLSSNGQTVDPITGNVESKSTSRAVIAGLIIGTIISTLLTIAFIAFIVFGIRKWRSKRKQKSKKSSQRYMDLEDTFESTTEVEDSQPQQSKDDPLIRELTLRIQK</sequence>
<organism evidence="3">
    <name type="scientific">Amphimedon queenslandica</name>
    <name type="common">Sponge</name>
    <dbReference type="NCBI Taxonomy" id="400682"/>
    <lineage>
        <taxon>Eukaryota</taxon>
        <taxon>Metazoa</taxon>
        <taxon>Porifera</taxon>
        <taxon>Demospongiae</taxon>
        <taxon>Heteroscleromorpha</taxon>
        <taxon>Haplosclerida</taxon>
        <taxon>Niphatidae</taxon>
        <taxon>Amphimedon</taxon>
    </lineage>
</organism>
<keyword evidence="2" id="KW-1133">Transmembrane helix</keyword>
<evidence type="ECO:0000313" key="3">
    <source>
        <dbReference type="EnsemblMetazoa" id="Aqu2.1.08898_001"/>
    </source>
</evidence>